<protein>
    <submittedName>
        <fullName evidence="2">Uncharacterized protein</fullName>
    </submittedName>
</protein>
<dbReference type="Pfam" id="PF09796">
    <property type="entry name" value="QCR10"/>
    <property type="match status" value="1"/>
</dbReference>
<dbReference type="Proteomes" id="UP000777482">
    <property type="component" value="Unassembled WGS sequence"/>
</dbReference>
<dbReference type="EMBL" id="PUHQ01000056">
    <property type="protein sequence ID" value="KAG0659199.1"/>
    <property type="molecule type" value="Genomic_DNA"/>
</dbReference>
<accession>A0A9P6VZ17</accession>
<evidence type="ECO:0000256" key="1">
    <source>
        <dbReference type="SAM" id="Phobius"/>
    </source>
</evidence>
<keyword evidence="1" id="KW-0812">Transmembrane</keyword>
<evidence type="ECO:0000313" key="2">
    <source>
        <dbReference type="EMBL" id="KAG0659199.1"/>
    </source>
</evidence>
<dbReference type="InterPro" id="IPR019182">
    <property type="entry name" value="Cytochrome_b-c1_su10_fun"/>
</dbReference>
<dbReference type="AlphaFoldDB" id="A0A9P6VZ17"/>
<keyword evidence="1" id="KW-1133">Transmembrane helix</keyword>
<comment type="caution">
    <text evidence="2">The sequence shown here is derived from an EMBL/GenBank/DDBJ whole genome shotgun (WGS) entry which is preliminary data.</text>
</comment>
<keyword evidence="1" id="KW-0472">Membrane</keyword>
<name>A0A9P6VZ17_RHOMI</name>
<dbReference type="PANTHER" id="PTHR28254:SF1">
    <property type="entry name" value="CYTOCHROME B-C1 COMPLEX SUBUNIT 10, MITOCHONDRIAL"/>
    <property type="match status" value="1"/>
</dbReference>
<reference evidence="2 3" key="1">
    <citation type="submission" date="2020-11" db="EMBL/GenBank/DDBJ databases">
        <title>Kefir isolates.</title>
        <authorList>
            <person name="Marcisauskas S."/>
            <person name="Kim Y."/>
            <person name="Blasche S."/>
        </authorList>
    </citation>
    <scope>NUCLEOTIDE SEQUENCE [LARGE SCALE GENOMIC DNA]</scope>
    <source>
        <strain evidence="2 3">KR</strain>
    </source>
</reference>
<evidence type="ECO:0000313" key="3">
    <source>
        <dbReference type="Proteomes" id="UP000777482"/>
    </source>
</evidence>
<feature type="transmembrane region" description="Helical" evidence="1">
    <location>
        <begin position="30"/>
        <end position="51"/>
    </location>
</feature>
<proteinExistence type="predicted"/>
<dbReference type="OrthoDB" id="2391627at2759"/>
<organism evidence="2 3">
    <name type="scientific">Rhodotorula mucilaginosa</name>
    <name type="common">Yeast</name>
    <name type="synonym">Rhodotorula rubra</name>
    <dbReference type="NCBI Taxonomy" id="5537"/>
    <lineage>
        <taxon>Eukaryota</taxon>
        <taxon>Fungi</taxon>
        <taxon>Dikarya</taxon>
        <taxon>Basidiomycota</taxon>
        <taxon>Pucciniomycotina</taxon>
        <taxon>Microbotryomycetes</taxon>
        <taxon>Sporidiobolales</taxon>
        <taxon>Sporidiobolaceae</taxon>
        <taxon>Rhodotorula</taxon>
    </lineage>
</organism>
<sequence length="98" mass="10647">MVQPRVQVLKPVAAPMGLTPSLVARLAPTLALWGFAGAGALMTFASAIPLFQVRRLGSFTEECVLFARELIISSRTIPYEQTDVLKKIPVVADYYGPL</sequence>
<dbReference type="GO" id="GO:0005739">
    <property type="term" value="C:mitochondrion"/>
    <property type="evidence" value="ECO:0007669"/>
    <property type="project" value="GOC"/>
</dbReference>
<dbReference type="GO" id="GO:0006122">
    <property type="term" value="P:mitochondrial electron transport, ubiquinol to cytochrome c"/>
    <property type="evidence" value="ECO:0007669"/>
    <property type="project" value="InterPro"/>
</dbReference>
<dbReference type="PANTHER" id="PTHR28254">
    <property type="entry name" value="CYTOCHROME B-C1 COMPLEX SUBUNIT 10"/>
    <property type="match status" value="1"/>
</dbReference>
<gene>
    <name evidence="2" type="ORF">C6P46_005252</name>
</gene>
<keyword evidence="3" id="KW-1185">Reference proteome</keyword>